<accession>A0A979G2W4</accession>
<dbReference type="RefSeq" id="WP_012789936.1">
    <property type="nucleotide sequence ID" value="NC_013132.1"/>
</dbReference>
<dbReference type="Proteomes" id="UP000002215">
    <property type="component" value="Chromosome"/>
</dbReference>
<evidence type="ECO:0000313" key="1">
    <source>
        <dbReference type="EMBL" id="ACU59760.1"/>
    </source>
</evidence>
<proteinExistence type="predicted"/>
<reference evidence="2" key="1">
    <citation type="submission" date="2009-08" db="EMBL/GenBank/DDBJ databases">
        <title>The complete genome of Chitinophaga pinensis DSM 2588.</title>
        <authorList>
            <consortium name="US DOE Joint Genome Institute (JGI-PGF)"/>
            <person name="Lucas S."/>
            <person name="Copeland A."/>
            <person name="Lapidus A."/>
            <person name="Glavina del Rio T."/>
            <person name="Dalin E."/>
            <person name="Tice H."/>
            <person name="Bruce D."/>
            <person name="Goodwin L."/>
            <person name="Pitluck S."/>
            <person name="Kyrpides N."/>
            <person name="Mavromatis K."/>
            <person name="Ivanova N."/>
            <person name="Mikhailova N."/>
            <person name="Sims D."/>
            <person name="Meinche L."/>
            <person name="Brettin T."/>
            <person name="Detter J.C."/>
            <person name="Han C."/>
            <person name="Larimer F."/>
            <person name="Land M."/>
            <person name="Hauser L."/>
            <person name="Markowitz V."/>
            <person name="Cheng J.-F."/>
            <person name="Hugenholtz P."/>
            <person name="Woyke T."/>
            <person name="Wu D."/>
            <person name="Spring S."/>
            <person name="Klenk H.-P."/>
            <person name="Eisen J.A."/>
        </authorList>
    </citation>
    <scope>NUCLEOTIDE SEQUENCE [LARGE SCALE GENOMIC DNA]</scope>
    <source>
        <strain evidence="2">ATCC 43595 / DSM 2588 / LMG 13176 / NBRC 15968 / NCIMB 11800 / UQM 2034</strain>
    </source>
</reference>
<sequence>MIKRLFAVLLLTLLTGGIMFLLVSNSRKPLDIKHGFNRTFNNNKVKLLASAIVPHILFVAGNSDSVIYFHSDSPSFITYADTGLHQLQTIPLPLDSVKAGMANGFSIYVHYPDAFVYAYNMARIFRYNIPAKRLTQTHTPGSYTGAVQISDSSFMLRYFTGNDTDQGFCLLNLYTATYHTNSLLTETDLSSSGNLLYDIHNAQCVYVRQFSNNILLFDTSLQQLTPAHTIDTFTQSRGEYISHNKTGSKDTLYKPKGDRMLINYLSQVYDGKLYVNSLLKADNETMATDQRETTIDVYEARSGQYLESFYVPLGNMKRLNSFRVMGKRLVVTYNDRISLYALP</sequence>
<organism evidence="1 2">
    <name type="scientific">Chitinophaga pinensis (strain ATCC 43595 / DSM 2588 / LMG 13176 / NBRC 15968 / NCIMB 11800 / UQM 2034)</name>
    <dbReference type="NCBI Taxonomy" id="485918"/>
    <lineage>
        <taxon>Bacteria</taxon>
        <taxon>Pseudomonadati</taxon>
        <taxon>Bacteroidota</taxon>
        <taxon>Chitinophagia</taxon>
        <taxon>Chitinophagales</taxon>
        <taxon>Chitinophagaceae</taxon>
        <taxon>Chitinophaga</taxon>
    </lineage>
</organism>
<dbReference type="AlphaFoldDB" id="A0A979G2W4"/>
<dbReference type="KEGG" id="cpi:Cpin_2269"/>
<protein>
    <submittedName>
        <fullName evidence="1">Uncharacterized protein</fullName>
    </submittedName>
</protein>
<gene>
    <name evidence="1" type="ordered locus">Cpin_2269</name>
</gene>
<reference evidence="1 2" key="2">
    <citation type="journal article" date="2010" name="Stand. Genomic Sci.">
        <title>Complete genome sequence of Chitinophaga pinensis type strain (UQM 2034).</title>
        <authorList>
            <person name="Glavina Del Rio T."/>
            <person name="Abt B."/>
            <person name="Spring S."/>
            <person name="Lapidus A."/>
            <person name="Nolan M."/>
            <person name="Tice H."/>
            <person name="Copeland A."/>
            <person name="Cheng J.F."/>
            <person name="Chen F."/>
            <person name="Bruce D."/>
            <person name="Goodwin L."/>
            <person name="Pitluck S."/>
            <person name="Ivanova N."/>
            <person name="Mavromatis K."/>
            <person name="Mikhailova N."/>
            <person name="Pati A."/>
            <person name="Chen A."/>
            <person name="Palaniappan K."/>
            <person name="Land M."/>
            <person name="Hauser L."/>
            <person name="Chang Y.J."/>
            <person name="Jeffries C.D."/>
            <person name="Chain P."/>
            <person name="Saunders E."/>
            <person name="Detter J.C."/>
            <person name="Brettin T."/>
            <person name="Rohde M."/>
            <person name="Goker M."/>
            <person name="Bristow J."/>
            <person name="Eisen J.A."/>
            <person name="Markowitz V."/>
            <person name="Hugenholtz P."/>
            <person name="Kyrpides N.C."/>
            <person name="Klenk H.P."/>
            <person name="Lucas S."/>
        </authorList>
    </citation>
    <scope>NUCLEOTIDE SEQUENCE [LARGE SCALE GENOMIC DNA]</scope>
    <source>
        <strain evidence="2">ATCC 43595 / DSM 2588 / LMG 13176 / NBRC 15968 / NCIMB 11800 / UQM 2034</strain>
    </source>
</reference>
<evidence type="ECO:0000313" key="2">
    <source>
        <dbReference type="Proteomes" id="UP000002215"/>
    </source>
</evidence>
<name>A0A979G2W4_CHIPD</name>
<dbReference type="EMBL" id="CP001699">
    <property type="protein sequence ID" value="ACU59760.1"/>
    <property type="molecule type" value="Genomic_DNA"/>
</dbReference>
<dbReference type="OrthoDB" id="673785at2"/>